<keyword evidence="4" id="KW-1185">Reference proteome</keyword>
<dbReference type="Gene3D" id="3.40.50.1820">
    <property type="entry name" value="alpha/beta hydrolase"/>
    <property type="match status" value="1"/>
</dbReference>
<gene>
    <name evidence="3" type="ORF">ARMOST_20755</name>
</gene>
<protein>
    <recommendedName>
        <fullName evidence="2">Amidohydrolase 3 domain-containing protein</fullName>
    </recommendedName>
</protein>
<organism evidence="3 4">
    <name type="scientific">Armillaria ostoyae</name>
    <name type="common">Armillaria root rot fungus</name>
    <dbReference type="NCBI Taxonomy" id="47428"/>
    <lineage>
        <taxon>Eukaryota</taxon>
        <taxon>Fungi</taxon>
        <taxon>Dikarya</taxon>
        <taxon>Basidiomycota</taxon>
        <taxon>Agaricomycotina</taxon>
        <taxon>Agaricomycetes</taxon>
        <taxon>Agaricomycetidae</taxon>
        <taxon>Agaricales</taxon>
        <taxon>Marasmiineae</taxon>
        <taxon>Physalacriaceae</taxon>
        <taxon>Armillaria</taxon>
    </lineage>
</organism>
<evidence type="ECO:0000256" key="1">
    <source>
        <dbReference type="SAM" id="SignalP"/>
    </source>
</evidence>
<dbReference type="GO" id="GO:0016810">
    <property type="term" value="F:hydrolase activity, acting on carbon-nitrogen (but not peptide) bonds"/>
    <property type="evidence" value="ECO:0007669"/>
    <property type="project" value="InterPro"/>
</dbReference>
<name>A0A284S873_ARMOS</name>
<sequence>MFFPSLLALTSLVSLTLAQQHNPDPVVQGSTDDGWQSFPDVEDATAYPEWVVDEDIGAYLPVYQTTGLNTTEVTRAIIVLHGEVIFGSYSERPFSWLTSSKGKGLLVWCVPSIRLRDRLLPKIDWNSINNALYKATYNDPTINREHISILGPCFFTEADLDAGAAQDGQLLYGATTWIDGHHNVAPDSISDFSSFDVLDALVAYYMDKTIYPNLKVEDPPYYTQRFFSLIHAQVLVVGGHSAGGQTTQRYATLRKSTKNNDRLQFWIANPASLCWLTPDRPVPDDTCEGFDEFKYGLDSNFPTYASSNADTLGREGIINRYNTRALSYAWGLNDEGSGDTRCQAETQGSTHIARGRNFVAMLEDTGGIPTLTTVDWVPGISHDTAGMMASDAGIDKQQIWTGDSRDYWADCMAIHDENIVATGSLEDVHFEWNTYVATLLSDKQLPKFSNLGIIELGKNATIIPGLMNSHINMIQQGCHCMNIDLGRRDIRGPYDVVKAIREFVGGPMGPQDKREFIRGSGWDMSLWNRCIWPTAKDLEADPVIKGRPIILESENHHAIWVSSTVLKALAVRKKLWINRVHSGDILKDTKGQPTGVFLNGGASIINDIFPITEQEKSRMFGVAARQARRFGKSSQYYFTIQNIYGLITLQMLRVFATRKYSHNSASVPGGYDEPYGQSTSRLSIRSVHLSAEGGALLNNQFTFMGSIKKCVKEGWTVVFDRDNETNEIMMSAIEGRYNQVSQHRIRFDNARNLTAEDIHHIRDTNGKAIQKTMTRCTNVVYSNSLPSISEYCESHATSLLTNTQEIDGRIFRSNGIKVILGSDTPVNGLNPLRIFQSGVSNNEGEHAKGKARREDLERHRIQILREMTMNAAFATFSDAELGSLEPGKYADFVLISQNILDPCVSLSSIANTRVLGTVIGGRVVYGSLVDCFSRADGMLARQYVEEFRSVKLYD</sequence>
<accession>A0A284S873</accession>
<dbReference type="Proteomes" id="UP000219338">
    <property type="component" value="Unassembled WGS sequence"/>
</dbReference>
<proteinExistence type="predicted"/>
<evidence type="ECO:0000259" key="2">
    <source>
        <dbReference type="Pfam" id="PF07969"/>
    </source>
</evidence>
<dbReference type="SUPFAM" id="SSF51338">
    <property type="entry name" value="Composite domain of metallo-dependent hydrolases"/>
    <property type="match status" value="1"/>
</dbReference>
<dbReference type="InterPro" id="IPR029058">
    <property type="entry name" value="AB_hydrolase_fold"/>
</dbReference>
<dbReference type="InterPro" id="IPR011059">
    <property type="entry name" value="Metal-dep_hydrolase_composite"/>
</dbReference>
<feature type="signal peptide" evidence="1">
    <location>
        <begin position="1"/>
        <end position="18"/>
    </location>
</feature>
<dbReference type="PANTHER" id="PTHR35560">
    <property type="entry name" value="BLL0132 PROTEIN"/>
    <property type="match status" value="1"/>
</dbReference>
<dbReference type="EMBL" id="FUEG01000041">
    <property type="protein sequence ID" value="SJL17209.1"/>
    <property type="molecule type" value="Genomic_DNA"/>
</dbReference>
<dbReference type="PANTHER" id="PTHR35560:SF3">
    <property type="entry name" value="PEPTIDASE S9 PROLYL OLIGOPEPTIDASE CATALYTIC DOMAIN-CONTAINING PROTEIN"/>
    <property type="match status" value="1"/>
</dbReference>
<dbReference type="STRING" id="47428.A0A284S873"/>
<feature type="domain" description="Amidohydrolase 3" evidence="2">
    <location>
        <begin position="458"/>
        <end position="925"/>
    </location>
</feature>
<dbReference type="AlphaFoldDB" id="A0A284S873"/>
<dbReference type="InterPro" id="IPR013108">
    <property type="entry name" value="Amidohydro_3"/>
</dbReference>
<dbReference type="OrthoDB" id="194468at2759"/>
<keyword evidence="1" id="KW-0732">Signal</keyword>
<dbReference type="Gene3D" id="2.30.40.10">
    <property type="entry name" value="Urease, subunit C, domain 1"/>
    <property type="match status" value="1"/>
</dbReference>
<dbReference type="Gene3D" id="3.10.310.70">
    <property type="match status" value="1"/>
</dbReference>
<evidence type="ECO:0000313" key="3">
    <source>
        <dbReference type="EMBL" id="SJL17209.1"/>
    </source>
</evidence>
<evidence type="ECO:0000313" key="4">
    <source>
        <dbReference type="Proteomes" id="UP000219338"/>
    </source>
</evidence>
<reference evidence="4" key="1">
    <citation type="journal article" date="2017" name="Nat. Ecol. Evol.">
        <title>Genome expansion and lineage-specific genetic innovations in the forest pathogenic fungi Armillaria.</title>
        <authorList>
            <person name="Sipos G."/>
            <person name="Prasanna A.N."/>
            <person name="Walter M.C."/>
            <person name="O'Connor E."/>
            <person name="Balint B."/>
            <person name="Krizsan K."/>
            <person name="Kiss B."/>
            <person name="Hess J."/>
            <person name="Varga T."/>
            <person name="Slot J."/>
            <person name="Riley R."/>
            <person name="Boka B."/>
            <person name="Rigling D."/>
            <person name="Barry K."/>
            <person name="Lee J."/>
            <person name="Mihaltcheva S."/>
            <person name="LaButti K."/>
            <person name="Lipzen A."/>
            <person name="Waldron R."/>
            <person name="Moloney N.M."/>
            <person name="Sperisen C."/>
            <person name="Kredics L."/>
            <person name="Vagvoelgyi C."/>
            <person name="Patrignani A."/>
            <person name="Fitzpatrick D."/>
            <person name="Nagy I."/>
            <person name="Doyle S."/>
            <person name="Anderson J.B."/>
            <person name="Grigoriev I.V."/>
            <person name="Gueldener U."/>
            <person name="Muensterkoetter M."/>
            <person name="Nagy L.G."/>
        </authorList>
    </citation>
    <scope>NUCLEOTIDE SEQUENCE [LARGE SCALE GENOMIC DNA]</scope>
    <source>
        <strain evidence="4">C18/9</strain>
    </source>
</reference>
<dbReference type="Gene3D" id="3.20.20.140">
    <property type="entry name" value="Metal-dependent hydrolases"/>
    <property type="match status" value="1"/>
</dbReference>
<feature type="chain" id="PRO_5012493034" description="Amidohydrolase 3 domain-containing protein" evidence="1">
    <location>
        <begin position="19"/>
        <end position="954"/>
    </location>
</feature>
<dbReference type="Pfam" id="PF07969">
    <property type="entry name" value="Amidohydro_3"/>
    <property type="match status" value="1"/>
</dbReference>